<sequence length="195" mass="20471">MDQPDSASAGLAAVALGVISVPLILAFNASEGFGGQAVGLLVGGAPAALIGGGLAMIWNVVSQRSRTLGSAVRAARDRVRIPTFNPDYRDSASVAVATVLGIAVLTLYIGCIVFRSMPFNGLTWGADGHLTWWPQGTPAAVQFLFCAFALCWWPLSYMLMTSVLDRVAPQSPVEAITSIWGVAGYPALMLLPVYT</sequence>
<evidence type="ECO:0000313" key="3">
    <source>
        <dbReference type="Proteomes" id="UP001299046"/>
    </source>
</evidence>
<keyword evidence="1" id="KW-0472">Membrane</keyword>
<feature type="transmembrane region" description="Helical" evidence="1">
    <location>
        <begin position="6"/>
        <end position="25"/>
    </location>
</feature>
<dbReference type="RefSeq" id="WP_329800021.1">
    <property type="nucleotide sequence ID" value="NZ_JAYJJT010000035.1"/>
</dbReference>
<reference evidence="2 3" key="1">
    <citation type="submission" date="2023-12" db="EMBL/GenBank/DDBJ databases">
        <title>Description of new species of Mycobacterium terrae complex isolated from sewage at the Sao Paulo Zoological Park Foundation in Brazil.</title>
        <authorList>
            <person name="Romagnoli C.L."/>
            <person name="Conceicao E.C."/>
            <person name="Machado E."/>
            <person name="Barreto L.B.P.F."/>
            <person name="Sharma A."/>
            <person name="Silva N.M."/>
            <person name="Marques L.E."/>
            <person name="Juliana M.A."/>
            <person name="Lourenco M.C.S."/>
            <person name="Digiampietri L.A."/>
            <person name="Suffys P.N."/>
            <person name="Viana-Niero C."/>
        </authorList>
    </citation>
    <scope>NUCLEOTIDE SEQUENCE [LARGE SCALE GENOMIC DNA]</scope>
    <source>
        <strain evidence="2 3">MYC123</strain>
    </source>
</reference>
<evidence type="ECO:0000313" key="2">
    <source>
        <dbReference type="EMBL" id="MEB3052103.1"/>
    </source>
</evidence>
<protein>
    <submittedName>
        <fullName evidence="2">Uncharacterized protein</fullName>
    </submittedName>
</protein>
<proteinExistence type="predicted"/>
<feature type="transmembrane region" description="Helical" evidence="1">
    <location>
        <begin position="37"/>
        <end position="58"/>
    </location>
</feature>
<gene>
    <name evidence="2" type="ORF">KV112_20540</name>
</gene>
<keyword evidence="1" id="KW-0812">Transmembrane</keyword>
<feature type="transmembrane region" description="Helical" evidence="1">
    <location>
        <begin position="92"/>
        <end position="115"/>
    </location>
</feature>
<organism evidence="2 3">
    <name type="scientific">[Mycobacterium] zoologicum</name>
    <dbReference type="NCBI Taxonomy" id="2872311"/>
    <lineage>
        <taxon>Bacteria</taxon>
        <taxon>Bacillati</taxon>
        <taxon>Actinomycetota</taxon>
        <taxon>Actinomycetes</taxon>
        <taxon>Mycobacteriales</taxon>
        <taxon>Mycobacteriaceae</taxon>
        <taxon>Mycolicibacter</taxon>
    </lineage>
</organism>
<dbReference type="EMBL" id="JAYJJT010000035">
    <property type="protein sequence ID" value="MEB3052103.1"/>
    <property type="molecule type" value="Genomic_DNA"/>
</dbReference>
<name>A0ABU5YTQ9_9MYCO</name>
<keyword evidence="1" id="KW-1133">Transmembrane helix</keyword>
<dbReference type="Proteomes" id="UP001299046">
    <property type="component" value="Unassembled WGS sequence"/>
</dbReference>
<feature type="transmembrane region" description="Helical" evidence="1">
    <location>
        <begin position="136"/>
        <end position="155"/>
    </location>
</feature>
<comment type="caution">
    <text evidence="2">The sequence shown here is derived from an EMBL/GenBank/DDBJ whole genome shotgun (WGS) entry which is preliminary data.</text>
</comment>
<evidence type="ECO:0000256" key="1">
    <source>
        <dbReference type="SAM" id="Phobius"/>
    </source>
</evidence>
<keyword evidence="3" id="KW-1185">Reference proteome</keyword>
<accession>A0ABU5YTQ9</accession>